<accession>A0A5D6WAD5</accession>
<keyword evidence="4" id="KW-1185">Reference proteome</keyword>
<reference evidence="3 4" key="1">
    <citation type="submission" date="2019-08" db="EMBL/GenBank/DDBJ databases">
        <title>Selenomonas sp. mPRGC5 and Selenomonas sp. mPRGC8 isolated from ruminal fluid of dairy goat (Capra hircus).</title>
        <authorList>
            <person name="Poothong S."/>
            <person name="Nuengjamnong C."/>
            <person name="Tanasupawat S."/>
        </authorList>
    </citation>
    <scope>NUCLEOTIDE SEQUENCE [LARGE SCALE GENOMIC DNA]</scope>
    <source>
        <strain evidence="4">mPRGC5</strain>
    </source>
</reference>
<dbReference type="Gene3D" id="2.30.40.10">
    <property type="entry name" value="Urease, subunit C, domain 1"/>
    <property type="match status" value="1"/>
</dbReference>
<dbReference type="InterPro" id="IPR032466">
    <property type="entry name" value="Metal_Hydrolase"/>
</dbReference>
<dbReference type="CDD" id="cd01298">
    <property type="entry name" value="ATZ_TRZ_like"/>
    <property type="match status" value="1"/>
</dbReference>
<dbReference type="SUPFAM" id="SSF51556">
    <property type="entry name" value="Metallo-dependent hydrolases"/>
    <property type="match status" value="1"/>
</dbReference>
<dbReference type="GO" id="GO:0016810">
    <property type="term" value="F:hydrolase activity, acting on carbon-nitrogen (but not peptide) bonds"/>
    <property type="evidence" value="ECO:0007669"/>
    <property type="project" value="InterPro"/>
</dbReference>
<dbReference type="Proteomes" id="UP000323646">
    <property type="component" value="Unassembled WGS sequence"/>
</dbReference>
<sequence>MTVKIIEPLFCFWEGKLQPDLGVVVAEGTIVAIGAAKDMERKYPQHEVIRWEELALVPGTVNAHNHSFQSLLRGIAADRPFLEWRDESLYKYSPKMRPEDIYTGALFAFAEMMKCGVTTVCDFFYLHNNGIAGDEAVIRAAQDVGIRLVLARTMYDWQGAPAGYVESVQQAYDNTEQLMKTYNGEMTKVLPSPHSLHAASPAMIKAGWTLAKAYNTPFHIHVSEERFEVEMVRKEYGTTPLRYLDQLGVADARMCMIHGVWLEPDEIELMGKRGCKLIYCPSSNMFLADGITDIPALMKQQVTIALGSDGACGNNRISVFEEMRMVALLQKARTLDALCVNYHDAMAMGTENGATVLDLPIGEVAVGKKADFVGVRLSDFSLQPLSSAGQFLPNLVYSLQPTAIDRVMVNGIETVRGGQLQKKTEECIVEQVQKTMKYLEA</sequence>
<dbReference type="PANTHER" id="PTHR43794">
    <property type="entry name" value="AMINOHYDROLASE SSNA-RELATED"/>
    <property type="match status" value="1"/>
</dbReference>
<dbReference type="InterPro" id="IPR006680">
    <property type="entry name" value="Amidohydro-rel"/>
</dbReference>
<feature type="domain" description="Amidohydrolase-related" evidence="2">
    <location>
        <begin position="56"/>
        <end position="411"/>
    </location>
</feature>
<dbReference type="EMBL" id="VTOY01000001">
    <property type="protein sequence ID" value="TYZ24876.1"/>
    <property type="molecule type" value="Genomic_DNA"/>
</dbReference>
<organism evidence="3 4">
    <name type="scientific">Selenomonas ruminis</name>
    <dbReference type="NCBI Taxonomy" id="2593411"/>
    <lineage>
        <taxon>Bacteria</taxon>
        <taxon>Bacillati</taxon>
        <taxon>Bacillota</taxon>
        <taxon>Negativicutes</taxon>
        <taxon>Selenomonadales</taxon>
        <taxon>Selenomonadaceae</taxon>
        <taxon>Selenomonas</taxon>
    </lineage>
</organism>
<dbReference type="InterPro" id="IPR011059">
    <property type="entry name" value="Metal-dep_hydrolase_composite"/>
</dbReference>
<dbReference type="AlphaFoldDB" id="A0A5D6WAD5"/>
<evidence type="ECO:0000313" key="3">
    <source>
        <dbReference type="EMBL" id="TYZ24876.1"/>
    </source>
</evidence>
<dbReference type="OrthoDB" id="9807210at2"/>
<keyword evidence="1 3" id="KW-0378">Hydrolase</keyword>
<dbReference type="InterPro" id="IPR050287">
    <property type="entry name" value="MTA/SAH_deaminase"/>
</dbReference>
<dbReference type="RefSeq" id="WP_149170497.1">
    <property type="nucleotide sequence ID" value="NZ_VTOY01000001.1"/>
</dbReference>
<name>A0A5D6WAD5_9FIRM</name>
<proteinExistence type="predicted"/>
<evidence type="ECO:0000256" key="1">
    <source>
        <dbReference type="ARBA" id="ARBA00022801"/>
    </source>
</evidence>
<comment type="caution">
    <text evidence="3">The sequence shown here is derived from an EMBL/GenBank/DDBJ whole genome shotgun (WGS) entry which is preliminary data.</text>
</comment>
<dbReference type="Gene3D" id="3.20.20.140">
    <property type="entry name" value="Metal-dependent hydrolases"/>
    <property type="match status" value="1"/>
</dbReference>
<protein>
    <submittedName>
        <fullName evidence="3">Amidohydrolase</fullName>
    </submittedName>
</protein>
<evidence type="ECO:0000259" key="2">
    <source>
        <dbReference type="Pfam" id="PF01979"/>
    </source>
</evidence>
<dbReference type="SUPFAM" id="SSF51338">
    <property type="entry name" value="Composite domain of metallo-dependent hydrolases"/>
    <property type="match status" value="1"/>
</dbReference>
<gene>
    <name evidence="3" type="ORF">FZ040_02225</name>
</gene>
<evidence type="ECO:0000313" key="4">
    <source>
        <dbReference type="Proteomes" id="UP000323646"/>
    </source>
</evidence>
<dbReference type="Pfam" id="PF01979">
    <property type="entry name" value="Amidohydro_1"/>
    <property type="match status" value="1"/>
</dbReference>
<dbReference type="PANTHER" id="PTHR43794:SF11">
    <property type="entry name" value="AMIDOHYDROLASE-RELATED DOMAIN-CONTAINING PROTEIN"/>
    <property type="match status" value="1"/>
</dbReference>